<dbReference type="GO" id="GO:0016787">
    <property type="term" value="F:hydrolase activity"/>
    <property type="evidence" value="ECO:0007669"/>
    <property type="project" value="UniProtKB-KW"/>
</dbReference>
<accession>A0A0Q9Y8D3</accession>
<evidence type="ECO:0000259" key="1">
    <source>
        <dbReference type="Pfam" id="PF12146"/>
    </source>
</evidence>
<dbReference type="PATRIC" id="fig|217031.4.peg.276"/>
<feature type="domain" description="Serine aminopeptidase S33" evidence="1">
    <location>
        <begin position="28"/>
        <end position="294"/>
    </location>
</feature>
<sequence length="313" mass="35793">METSTKWVTMDDGVEVFMKKWINPAITPKAILQISHGMAEHIERYSHFAQYLVSKGIFVYGNDHRGHGYTGKRMGQFGYFADHDGFERAVVDLYLINQTIQQEFSHVPHFMFGHSMGSFLARRYMQKYPHTIKGAIISGTAGNPGIAGKIGVGKKLASREIRKRGGTAPSPFLNRLTFGSYNKKIPHPQTEFDWLTRDTSKVKEYIEDPFCGFICSNGFFYDLFVGLEKIHDDQQIRKVPSGFPVLLISGENDPVGGKNLTGVYKVVKQWEDNGLKNIKTAFFEQSRHELLNEMNQLEVYQFIYDWINSKLNE</sequence>
<reference evidence="2 3" key="1">
    <citation type="submission" date="2015-06" db="EMBL/GenBank/DDBJ databases">
        <title>Genome sequencing project of Bacillus galactosidilyticus PL133.</title>
        <authorList>
            <person name="Gaiero J."/>
            <person name="Nicol R."/>
            <person name="Habash M."/>
        </authorList>
    </citation>
    <scope>NUCLEOTIDE SEQUENCE [LARGE SCALE GENOMIC DNA]</scope>
    <source>
        <strain evidence="2 3">PL133</strain>
    </source>
</reference>
<dbReference type="SUPFAM" id="SSF53474">
    <property type="entry name" value="alpha/beta-Hydrolases"/>
    <property type="match status" value="1"/>
</dbReference>
<dbReference type="Pfam" id="PF12146">
    <property type="entry name" value="Hydrolase_4"/>
    <property type="match status" value="1"/>
</dbReference>
<dbReference type="AlphaFoldDB" id="A0A0Q9Y8D3"/>
<comment type="caution">
    <text evidence="2">The sequence shown here is derived from an EMBL/GenBank/DDBJ whole genome shotgun (WGS) entry which is preliminary data.</text>
</comment>
<organism evidence="2 3">
    <name type="scientific">Lederbergia galactosidilytica</name>
    <dbReference type="NCBI Taxonomy" id="217031"/>
    <lineage>
        <taxon>Bacteria</taxon>
        <taxon>Bacillati</taxon>
        <taxon>Bacillota</taxon>
        <taxon>Bacilli</taxon>
        <taxon>Bacillales</taxon>
        <taxon>Bacillaceae</taxon>
        <taxon>Lederbergia</taxon>
    </lineage>
</organism>
<protein>
    <submittedName>
        <fullName evidence="2">Alpha/beta hydrolase</fullName>
    </submittedName>
</protein>
<dbReference type="Gene3D" id="3.40.50.1820">
    <property type="entry name" value="alpha/beta hydrolase"/>
    <property type="match status" value="1"/>
</dbReference>
<dbReference type="InterPro" id="IPR051044">
    <property type="entry name" value="MAG_DAG_Lipase"/>
</dbReference>
<keyword evidence="2" id="KW-0378">Hydrolase</keyword>
<evidence type="ECO:0000313" key="2">
    <source>
        <dbReference type="EMBL" id="KRG17069.1"/>
    </source>
</evidence>
<dbReference type="InterPro" id="IPR022742">
    <property type="entry name" value="Hydrolase_4"/>
</dbReference>
<gene>
    <name evidence="2" type="ORF">ACA29_00800</name>
</gene>
<dbReference type="Proteomes" id="UP000053881">
    <property type="component" value="Unassembled WGS sequence"/>
</dbReference>
<evidence type="ECO:0000313" key="3">
    <source>
        <dbReference type="Proteomes" id="UP000053881"/>
    </source>
</evidence>
<dbReference type="InterPro" id="IPR029058">
    <property type="entry name" value="AB_hydrolase_fold"/>
</dbReference>
<dbReference type="PANTHER" id="PTHR11614">
    <property type="entry name" value="PHOSPHOLIPASE-RELATED"/>
    <property type="match status" value="1"/>
</dbReference>
<dbReference type="EMBL" id="LGPB01000010">
    <property type="protein sequence ID" value="KRG17069.1"/>
    <property type="molecule type" value="Genomic_DNA"/>
</dbReference>
<name>A0A0Q9Y8D3_9BACI</name>
<proteinExistence type="predicted"/>